<dbReference type="HOGENOM" id="CLU_743366_0_0_9"/>
<dbReference type="Pfam" id="PF19127">
    <property type="entry name" value="Choline_bind_3"/>
    <property type="match status" value="1"/>
</dbReference>
<feature type="repeat" description="Cell wall-binding" evidence="3">
    <location>
        <begin position="264"/>
        <end position="283"/>
    </location>
</feature>
<gene>
    <name evidence="4" type="ORF">BLAHAN_04972</name>
</gene>
<evidence type="ECO:0000256" key="2">
    <source>
        <dbReference type="ARBA" id="ARBA00022737"/>
    </source>
</evidence>
<dbReference type="PROSITE" id="PS51170">
    <property type="entry name" value="CW"/>
    <property type="match status" value="3"/>
</dbReference>
<dbReference type="InterPro" id="IPR017853">
    <property type="entry name" value="GH"/>
</dbReference>
<name>C9L6G2_BLAHA</name>
<dbReference type="Gene3D" id="3.20.20.80">
    <property type="entry name" value="Glycosidases"/>
    <property type="match status" value="1"/>
</dbReference>
<dbReference type="InterPro" id="IPR002053">
    <property type="entry name" value="Glyco_hydro_25"/>
</dbReference>
<accession>C9L6G2</accession>
<dbReference type="Proteomes" id="UP000003755">
    <property type="component" value="Unassembled WGS sequence"/>
</dbReference>
<comment type="similarity">
    <text evidence="1">Belongs to the glycosyl hydrolase 25 family.</text>
</comment>
<dbReference type="PROSITE" id="PS51904">
    <property type="entry name" value="GLYCOSYL_HYDROL_F25_2"/>
    <property type="match status" value="1"/>
</dbReference>
<organism evidence="4 5">
    <name type="scientific">Blautia hansenii DSM 20583</name>
    <dbReference type="NCBI Taxonomy" id="537007"/>
    <lineage>
        <taxon>Bacteria</taxon>
        <taxon>Bacillati</taxon>
        <taxon>Bacillota</taxon>
        <taxon>Clostridia</taxon>
        <taxon>Lachnospirales</taxon>
        <taxon>Lachnospiraceae</taxon>
        <taxon>Blautia</taxon>
    </lineage>
</organism>
<dbReference type="PANTHER" id="PTHR34135:SF2">
    <property type="entry name" value="LYSOZYME"/>
    <property type="match status" value="1"/>
</dbReference>
<keyword evidence="4" id="KW-0378">Hydrolase</keyword>
<evidence type="ECO:0000313" key="4">
    <source>
        <dbReference type="EMBL" id="EEX22006.1"/>
    </source>
</evidence>
<dbReference type="CDD" id="cd06414">
    <property type="entry name" value="GH25_LytC-like"/>
    <property type="match status" value="1"/>
</dbReference>
<dbReference type="Pfam" id="PF01183">
    <property type="entry name" value="Glyco_hydro_25"/>
    <property type="match status" value="1"/>
</dbReference>
<dbReference type="RefSeq" id="WP_003019445.1">
    <property type="nucleotide sequence ID" value="NZ_CP022413.2"/>
</dbReference>
<dbReference type="SUPFAM" id="SSF51445">
    <property type="entry name" value="(Trans)glycosidases"/>
    <property type="match status" value="1"/>
</dbReference>
<evidence type="ECO:0000313" key="5">
    <source>
        <dbReference type="Proteomes" id="UP000003755"/>
    </source>
</evidence>
<dbReference type="SUPFAM" id="SSF69360">
    <property type="entry name" value="Cell wall binding repeat"/>
    <property type="match status" value="1"/>
</dbReference>
<dbReference type="eggNOG" id="COG5263">
    <property type="taxonomic scope" value="Bacteria"/>
</dbReference>
<evidence type="ECO:0000256" key="3">
    <source>
        <dbReference type="PROSITE-ProRule" id="PRU00591"/>
    </source>
</evidence>
<dbReference type="AlphaFoldDB" id="C9L6G2"/>
<dbReference type="EMBL" id="ABYU02000012">
    <property type="protein sequence ID" value="EEX22006.1"/>
    <property type="molecule type" value="Genomic_DNA"/>
</dbReference>
<dbReference type="PANTHER" id="PTHR34135">
    <property type="entry name" value="LYSOZYME"/>
    <property type="match status" value="1"/>
</dbReference>
<dbReference type="eggNOG" id="COG3757">
    <property type="taxonomic scope" value="Bacteria"/>
</dbReference>
<reference evidence="4" key="1">
    <citation type="submission" date="2009-09" db="EMBL/GenBank/DDBJ databases">
        <authorList>
            <person name="Weinstock G."/>
            <person name="Sodergren E."/>
            <person name="Clifton S."/>
            <person name="Fulton L."/>
            <person name="Fulton B."/>
            <person name="Courtney L."/>
            <person name="Fronick C."/>
            <person name="Harrison M."/>
            <person name="Strong C."/>
            <person name="Farmer C."/>
            <person name="Delahaunty K."/>
            <person name="Markovic C."/>
            <person name="Hall O."/>
            <person name="Minx P."/>
            <person name="Tomlinson C."/>
            <person name="Mitreva M."/>
            <person name="Nelson J."/>
            <person name="Hou S."/>
            <person name="Wollam A."/>
            <person name="Pepin K.H."/>
            <person name="Johnson M."/>
            <person name="Bhonagiri V."/>
            <person name="Nash W.E."/>
            <person name="Warren W."/>
            <person name="Chinwalla A."/>
            <person name="Mardis E.R."/>
            <person name="Wilson R.K."/>
        </authorList>
    </citation>
    <scope>NUCLEOTIDE SEQUENCE [LARGE SCALE GENOMIC DNA]</scope>
    <source>
        <strain evidence="4">DSM 20583</strain>
    </source>
</reference>
<proteinExistence type="inferred from homology"/>
<dbReference type="GO" id="GO:0003796">
    <property type="term" value="F:lysozyme activity"/>
    <property type="evidence" value="ECO:0007669"/>
    <property type="project" value="InterPro"/>
</dbReference>
<dbReference type="KEGG" id="bhan:CGC63_11730"/>
<protein>
    <submittedName>
        <fullName evidence="4">Glycosyl hydrolase family 25</fullName>
    </submittedName>
</protein>
<dbReference type="GO" id="GO:0016052">
    <property type="term" value="P:carbohydrate catabolic process"/>
    <property type="evidence" value="ECO:0007669"/>
    <property type="project" value="TreeGrafter"/>
</dbReference>
<feature type="repeat" description="Cell wall-binding" evidence="3">
    <location>
        <begin position="244"/>
        <end position="263"/>
    </location>
</feature>
<comment type="caution">
    <text evidence="4">The sequence shown here is derived from an EMBL/GenBank/DDBJ whole genome shotgun (WGS) entry which is preliminary data.</text>
</comment>
<dbReference type="GO" id="GO:0009253">
    <property type="term" value="P:peptidoglycan catabolic process"/>
    <property type="evidence" value="ECO:0007669"/>
    <property type="project" value="InterPro"/>
</dbReference>
<sequence length="335" mass="39636">MEKLLIDVSEHNGKIDWETVKNYIDGAIIRCGYGMDETNQDDKQWKRNVAECERLGIPFGVYLYSYATSKEKAKSEAQHVLRLINGHTLSYPVYFDMEEPGTENVSVENAKIFGDIIEKAGYWCGIYCSKDWYKTVVKGQLKRFTLWIAEYGSNNGQMQDNYKPNLGEDIWQYSSVGKMQGISETVDLNVCYRNFPLEINRMKEQWIKDEKGWWYRHGDGTYTKNNWEYINKKWYYFDKNGYMVTGWKKVEEYWYYMDISGAMQTGWIYVGENWFYLNGSGQMYENTWYKEEEQWYYLKAGGYMARNELLKIGNEKFAFLDSGRMVRTNARGALV</sequence>
<evidence type="ECO:0000256" key="1">
    <source>
        <dbReference type="ARBA" id="ARBA00010646"/>
    </source>
</evidence>
<dbReference type="InterPro" id="IPR018337">
    <property type="entry name" value="Cell_wall/Cho-bd_repeat"/>
</dbReference>
<keyword evidence="2" id="KW-0677">Repeat</keyword>
<dbReference type="Pfam" id="PF01473">
    <property type="entry name" value="Choline_bind_1"/>
    <property type="match status" value="1"/>
</dbReference>
<keyword evidence="5" id="KW-1185">Reference proteome</keyword>
<dbReference type="Gene3D" id="2.10.270.10">
    <property type="entry name" value="Cholin Binding"/>
    <property type="match status" value="1"/>
</dbReference>
<dbReference type="Gene3D" id="2.20.120.10">
    <property type="entry name" value="Multimodular pneumococcal cell wall endolysin, domain 3"/>
    <property type="match status" value="1"/>
</dbReference>
<feature type="repeat" description="Cell wall-binding" evidence="3">
    <location>
        <begin position="224"/>
        <end position="243"/>
    </location>
</feature>
<dbReference type="GO" id="GO:0016998">
    <property type="term" value="P:cell wall macromolecule catabolic process"/>
    <property type="evidence" value="ECO:0007669"/>
    <property type="project" value="InterPro"/>
</dbReference>